<dbReference type="Ensembl" id="ENSEAST00005054399.1">
    <property type="protein sequence ID" value="ENSEASP00005035204.1"/>
    <property type="gene ID" value="ENSEASG00005038366.1"/>
</dbReference>
<dbReference type="InterPro" id="IPR010530">
    <property type="entry name" value="B12D"/>
</dbReference>
<evidence type="ECO:0000313" key="4">
    <source>
        <dbReference type="Proteomes" id="UP000694387"/>
    </source>
</evidence>
<sequence length="128" mass="14227">MAGTSLGARFYRQIKRHPGLIPMIGFIGLGMGSAALYLLRLALRSPDVCWDRKNNPEPWNRLSPNDQYKVSPSRRPPGVMALRSPGQVFLLAVMDTSSRTRSARAPSRPLGLRSTSTRWLSVPPKRGQ</sequence>
<dbReference type="Pfam" id="PF06522">
    <property type="entry name" value="B12D"/>
    <property type="match status" value="1"/>
</dbReference>
<evidence type="ECO:0000256" key="1">
    <source>
        <dbReference type="SAM" id="MobiDB-lite"/>
    </source>
</evidence>
<dbReference type="GeneTree" id="ENSGT00940000161040"/>
<organism evidence="3 4">
    <name type="scientific">Equus asinus</name>
    <name type="common">Donkey</name>
    <name type="synonym">Equus africanus asinus</name>
    <dbReference type="NCBI Taxonomy" id="9793"/>
    <lineage>
        <taxon>Eukaryota</taxon>
        <taxon>Metazoa</taxon>
        <taxon>Chordata</taxon>
        <taxon>Craniata</taxon>
        <taxon>Vertebrata</taxon>
        <taxon>Euteleostomi</taxon>
        <taxon>Mammalia</taxon>
        <taxon>Eutheria</taxon>
        <taxon>Laurasiatheria</taxon>
        <taxon>Perissodactyla</taxon>
        <taxon>Equidae</taxon>
        <taxon>Equus</taxon>
    </lineage>
</organism>
<feature type="transmembrane region" description="Helical" evidence="2">
    <location>
        <begin position="20"/>
        <end position="43"/>
    </location>
</feature>
<dbReference type="Proteomes" id="UP000694387">
    <property type="component" value="Chromosome 22"/>
</dbReference>
<protein>
    <submittedName>
        <fullName evidence="3">NDUFA4 mitochondrial complex associated like 2</fullName>
    </submittedName>
</protein>
<dbReference type="PANTHER" id="PTHR14256:SF5">
    <property type="entry name" value="NADH DEHYDROGENASE [UBIQUINONE] 1 ALPHA SUBCOMPLEX SUBUNIT 4-LIKE 2"/>
    <property type="match status" value="1"/>
</dbReference>
<name>A0A9L0I551_EQUAS</name>
<reference evidence="3" key="3">
    <citation type="submission" date="2025-09" db="UniProtKB">
        <authorList>
            <consortium name="Ensembl"/>
        </authorList>
    </citation>
    <scope>IDENTIFICATION</scope>
</reference>
<feature type="region of interest" description="Disordered" evidence="1">
    <location>
        <begin position="97"/>
        <end position="128"/>
    </location>
</feature>
<evidence type="ECO:0000313" key="3">
    <source>
        <dbReference type="Ensembl" id="ENSEASP00005035204.1"/>
    </source>
</evidence>
<gene>
    <name evidence="3" type="primary">NDUFA4L2</name>
</gene>
<reference evidence="3 4" key="1">
    <citation type="journal article" date="2020" name="Nat. Commun.">
        <title>Donkey genomes provide new insights into domestication and selection for coat color.</title>
        <authorList>
            <person name="Wang"/>
            <person name="C."/>
            <person name="Li"/>
            <person name="H."/>
            <person name="Guo"/>
            <person name="Y."/>
            <person name="Huang"/>
            <person name="J."/>
            <person name="Sun"/>
            <person name="Y."/>
            <person name="Min"/>
            <person name="J."/>
            <person name="Wang"/>
            <person name="J."/>
            <person name="Fang"/>
            <person name="X."/>
            <person name="Zhao"/>
            <person name="Z."/>
            <person name="Wang"/>
            <person name="S."/>
            <person name="Zhang"/>
            <person name="Y."/>
            <person name="Liu"/>
            <person name="Q."/>
            <person name="Jiang"/>
            <person name="Q."/>
            <person name="Wang"/>
            <person name="X."/>
            <person name="Guo"/>
            <person name="Y."/>
            <person name="Yang"/>
            <person name="C."/>
            <person name="Wang"/>
            <person name="Y."/>
            <person name="Tian"/>
            <person name="F."/>
            <person name="Zhuang"/>
            <person name="G."/>
            <person name="Fan"/>
            <person name="Y."/>
            <person name="Gao"/>
            <person name="Q."/>
            <person name="Li"/>
            <person name="Y."/>
            <person name="Ju"/>
            <person name="Z."/>
            <person name="Li"/>
            <person name="J."/>
            <person name="Li"/>
            <person name="R."/>
            <person name="Hou"/>
            <person name="M."/>
            <person name="Yang"/>
            <person name="G."/>
            <person name="Liu"/>
            <person name="G."/>
            <person name="Liu"/>
            <person name="W."/>
            <person name="Guo"/>
            <person name="J."/>
            <person name="Pan"/>
            <person name="S."/>
            <person name="Fan"/>
            <person name="G."/>
            <person name="Zhang"/>
            <person name="W."/>
            <person name="Zhang"/>
            <person name="R."/>
            <person name="Yu"/>
            <person name="J."/>
            <person name="Zhang"/>
            <person name="X."/>
            <person name="Yin"/>
            <person name="Q."/>
            <person name="Ji"/>
            <person name="C."/>
            <person name="Jin"/>
            <person name="Y."/>
            <person name="Yue"/>
            <person name="G."/>
            <person name="Liu"/>
            <person name="M."/>
            <person name="Xu"/>
            <person name="J."/>
            <person name="Liu"/>
            <person name="S."/>
            <person name="Jordana"/>
            <person name="J."/>
            <person name="Noce"/>
            <person name="A."/>
            <person name="Amills"/>
            <person name="M."/>
            <person name="Wu"/>
            <person name="D.D."/>
            <person name="Li"/>
            <person name="S."/>
            <person name="Zhou"/>
            <person name="X. and Zhong"/>
            <person name="J."/>
        </authorList>
    </citation>
    <scope>NUCLEOTIDE SEQUENCE [LARGE SCALE GENOMIC DNA]</scope>
</reference>
<dbReference type="AlphaFoldDB" id="A0A9L0I551"/>
<accession>A0A9L0I551</accession>
<proteinExistence type="predicted"/>
<keyword evidence="2" id="KW-0812">Transmembrane</keyword>
<keyword evidence="2" id="KW-0472">Membrane</keyword>
<keyword evidence="4" id="KW-1185">Reference proteome</keyword>
<keyword evidence="2" id="KW-1133">Transmembrane helix</keyword>
<feature type="compositionally biased region" description="Low complexity" evidence="1">
    <location>
        <begin position="97"/>
        <end position="109"/>
    </location>
</feature>
<evidence type="ECO:0000256" key="2">
    <source>
        <dbReference type="SAM" id="Phobius"/>
    </source>
</evidence>
<dbReference type="PANTHER" id="PTHR14256">
    <property type="entry name" value="NADH-UBIQUINONE OXIDOREDUCTASE MLRQ SUBUNIT"/>
    <property type="match status" value="1"/>
</dbReference>
<reference evidence="3" key="2">
    <citation type="submission" date="2025-08" db="UniProtKB">
        <authorList>
            <consortium name="Ensembl"/>
        </authorList>
    </citation>
    <scope>IDENTIFICATION</scope>
</reference>